<evidence type="ECO:0000313" key="3">
    <source>
        <dbReference type="Proteomes" id="UP001431209"/>
    </source>
</evidence>
<reference evidence="2 3" key="1">
    <citation type="submission" date="2024-03" db="EMBL/GenBank/DDBJ databases">
        <title>The Acrasis kona genome and developmental transcriptomes reveal deep origins of eukaryotic multicellular pathways.</title>
        <authorList>
            <person name="Sheikh S."/>
            <person name="Fu C.-J."/>
            <person name="Brown M.W."/>
            <person name="Baldauf S.L."/>
        </authorList>
    </citation>
    <scope>NUCLEOTIDE SEQUENCE [LARGE SCALE GENOMIC DNA]</scope>
    <source>
        <strain evidence="2 3">ATCC MYA-3509</strain>
    </source>
</reference>
<dbReference type="InterPro" id="IPR046859">
    <property type="entry name" value="RGPA/RALGAPB_N"/>
</dbReference>
<accession>A0AAW2ZKJ1</accession>
<comment type="caution">
    <text evidence="2">The sequence shown here is derived from an EMBL/GenBank/DDBJ whole genome shotgun (WGS) entry which is preliminary data.</text>
</comment>
<dbReference type="Pfam" id="PF20412">
    <property type="entry name" value="RALGAPB_N"/>
    <property type="match status" value="1"/>
</dbReference>
<dbReference type="AlphaFoldDB" id="A0AAW2ZKJ1"/>
<dbReference type="Proteomes" id="UP001431209">
    <property type="component" value="Unassembled WGS sequence"/>
</dbReference>
<organism evidence="2 3">
    <name type="scientific">Acrasis kona</name>
    <dbReference type="NCBI Taxonomy" id="1008807"/>
    <lineage>
        <taxon>Eukaryota</taxon>
        <taxon>Discoba</taxon>
        <taxon>Heterolobosea</taxon>
        <taxon>Tetramitia</taxon>
        <taxon>Eutetramitia</taxon>
        <taxon>Acrasidae</taxon>
        <taxon>Acrasis</taxon>
    </lineage>
</organism>
<dbReference type="GO" id="GO:0005096">
    <property type="term" value="F:GTPase activator activity"/>
    <property type="evidence" value="ECO:0007669"/>
    <property type="project" value="InterPro"/>
</dbReference>
<proteinExistence type="predicted"/>
<dbReference type="InterPro" id="IPR039930">
    <property type="entry name" value="RALGAPB"/>
</dbReference>
<evidence type="ECO:0000259" key="1">
    <source>
        <dbReference type="Pfam" id="PF20412"/>
    </source>
</evidence>
<sequence length="784" mass="91922">MFAGIRTRPSALDAKKEAALLDKDTPISKRFKYLSQLTVFYEEEGGIETDVRTFYQKNYSAVYTIFLDALNNLDAEAKKKVGKTIPNGDVLLLANILLTLFKYARNMISRKWQQRSLILYLESYLDENNVFIIKKKGVELLLNFVDIMQDNVDAKVFDMVMNIFNFQPFTTDLVLSNGSRVPDPTPVKLPSYPKRAPTEGEKLRLETGKNTTFTAEESYEVLVMFFDFVKTKTDQFDFWWKFFKSRLAPVLYPNECKSLELLNKLDDMGYTKHCPTTLHLLVLEMILMGLENPKKSESLYQTDKDIYLFLLIFRQSFLLPTNHYDSLTRMLKTYRSWICRDYFLYAWPDIMERSRNIYFRVFIDNLSQTFFMQGDEMAMDVHFTMCYEVLEIFLFFTNIPEKVEFDTWSDLLSTHMRIYNHLVQRKNSNDKYDQQFGTMLERTVIRNLFMIWLKCHPDDSAVDLWNQLYELLQKNFNMESVFTMWRSTLLNLTRTMIHVVFGLPEEYIIGEFLNYETELYDVVKKNKKNKITPRSHIYPQMKEHFQKLEQTVLLQQWHKMVKMYGFENVQNTPGALHTKKIRVLSEVITMFLDISQCEVKVMKGTQVPNFVHSPEANRLLEIFMGWLIEATSRHDEAFADGRYTAYVTLCRIFCNQKSSQPIQMIYLAHFYKSIYLGLDEANQEISNNGPPKNSRSMEAILLNSQKLFSYGYPGCNALIPHYVTSCQLVLRETSTSSRDLRIAAVHTLISVVTLTYYYGDLALPNLDNSDAEPNTYSQTKRTNL</sequence>
<dbReference type="PANTHER" id="PTHR21344">
    <property type="entry name" value="RAL GTPASE-ACTIVATING PROTEIN SUBUNIT BETA"/>
    <property type="match status" value="1"/>
</dbReference>
<gene>
    <name evidence="2" type="ORF">AKO1_009125</name>
</gene>
<evidence type="ECO:0000313" key="2">
    <source>
        <dbReference type="EMBL" id="KAL0489676.1"/>
    </source>
</evidence>
<keyword evidence="3" id="KW-1185">Reference proteome</keyword>
<feature type="domain" description="Ral GTPase-activating protein subunit alpha/beta N-terminal" evidence="1">
    <location>
        <begin position="379"/>
        <end position="502"/>
    </location>
</feature>
<dbReference type="PANTHER" id="PTHR21344:SF1">
    <property type="entry name" value="RAL GTPASE-ACTIVATING PROTEIN SUBUNIT BETA"/>
    <property type="match status" value="1"/>
</dbReference>
<protein>
    <submittedName>
        <fullName evidence="2">RapGAP</fullName>
    </submittedName>
</protein>
<name>A0AAW2ZKJ1_9EUKA</name>
<dbReference type="EMBL" id="JAOPGA020001587">
    <property type="protein sequence ID" value="KAL0489676.1"/>
    <property type="molecule type" value="Genomic_DNA"/>
</dbReference>